<name>A9TBL3_PHYPA</name>
<evidence type="ECO:0000256" key="1">
    <source>
        <dbReference type="SAM" id="MobiDB-lite"/>
    </source>
</evidence>
<feature type="region of interest" description="Disordered" evidence="1">
    <location>
        <begin position="174"/>
        <end position="203"/>
    </location>
</feature>
<evidence type="ECO:0000313" key="2">
    <source>
        <dbReference type="EMBL" id="PNR47824.1"/>
    </source>
</evidence>
<dbReference type="EnsemblPlants" id="Pp3c9_4780V3.1">
    <property type="protein sequence ID" value="Pp3c9_4780V3.1"/>
    <property type="gene ID" value="Pp3c9_4780"/>
</dbReference>
<organism evidence="2">
    <name type="scientific">Physcomitrium patens</name>
    <name type="common">Spreading-leaved earth moss</name>
    <name type="synonym">Physcomitrella patens</name>
    <dbReference type="NCBI Taxonomy" id="3218"/>
    <lineage>
        <taxon>Eukaryota</taxon>
        <taxon>Viridiplantae</taxon>
        <taxon>Streptophyta</taxon>
        <taxon>Embryophyta</taxon>
        <taxon>Bryophyta</taxon>
        <taxon>Bryophytina</taxon>
        <taxon>Bryopsida</taxon>
        <taxon>Funariidae</taxon>
        <taxon>Funariales</taxon>
        <taxon>Funariaceae</taxon>
        <taxon>Physcomitrium</taxon>
    </lineage>
</organism>
<dbReference type="InParanoid" id="A9TBL3"/>
<reference evidence="2 4" key="1">
    <citation type="journal article" date="2008" name="Science">
        <title>The Physcomitrella genome reveals evolutionary insights into the conquest of land by plants.</title>
        <authorList>
            <person name="Rensing S."/>
            <person name="Lang D."/>
            <person name="Zimmer A."/>
            <person name="Terry A."/>
            <person name="Salamov A."/>
            <person name="Shapiro H."/>
            <person name="Nishiyama T."/>
            <person name="Perroud P.-F."/>
            <person name="Lindquist E."/>
            <person name="Kamisugi Y."/>
            <person name="Tanahashi T."/>
            <person name="Sakakibara K."/>
            <person name="Fujita T."/>
            <person name="Oishi K."/>
            <person name="Shin-I T."/>
            <person name="Kuroki Y."/>
            <person name="Toyoda A."/>
            <person name="Suzuki Y."/>
            <person name="Hashimoto A."/>
            <person name="Yamaguchi K."/>
            <person name="Sugano A."/>
            <person name="Kohara Y."/>
            <person name="Fujiyama A."/>
            <person name="Anterola A."/>
            <person name="Aoki S."/>
            <person name="Ashton N."/>
            <person name="Barbazuk W.B."/>
            <person name="Barker E."/>
            <person name="Bennetzen J."/>
            <person name="Bezanilla M."/>
            <person name="Blankenship R."/>
            <person name="Cho S.H."/>
            <person name="Dutcher S."/>
            <person name="Estelle M."/>
            <person name="Fawcett J.A."/>
            <person name="Gundlach H."/>
            <person name="Hanada K."/>
            <person name="Heyl A."/>
            <person name="Hicks K.A."/>
            <person name="Hugh J."/>
            <person name="Lohr M."/>
            <person name="Mayer K."/>
            <person name="Melkozernov A."/>
            <person name="Murata T."/>
            <person name="Nelson D."/>
            <person name="Pils B."/>
            <person name="Prigge M."/>
            <person name="Reiss B."/>
            <person name="Renner T."/>
            <person name="Rombauts S."/>
            <person name="Rushton P."/>
            <person name="Sanderfoot A."/>
            <person name="Schween G."/>
            <person name="Shiu S.-H."/>
            <person name="Stueber K."/>
            <person name="Theodoulou F.L."/>
            <person name="Tu H."/>
            <person name="Van de Peer Y."/>
            <person name="Verrier P.J."/>
            <person name="Waters E."/>
            <person name="Wood A."/>
            <person name="Yang L."/>
            <person name="Cove D."/>
            <person name="Cuming A."/>
            <person name="Hasebe M."/>
            <person name="Lucas S."/>
            <person name="Mishler D.B."/>
            <person name="Reski R."/>
            <person name="Grigoriev I."/>
            <person name="Quatrano R.S."/>
            <person name="Boore J.L."/>
        </authorList>
    </citation>
    <scope>NUCLEOTIDE SEQUENCE [LARGE SCALE GENOMIC DNA]</scope>
    <source>
        <strain evidence="3 4">cv. Gransden 2004</strain>
    </source>
</reference>
<accession>A9TBL3</accession>
<protein>
    <submittedName>
        <fullName evidence="2 3">Uncharacterized protein</fullName>
    </submittedName>
</protein>
<dbReference type="HOGENOM" id="CLU_1035849_0_0_1"/>
<dbReference type="Proteomes" id="UP000006727">
    <property type="component" value="Chromosome 9"/>
</dbReference>
<proteinExistence type="predicted"/>
<evidence type="ECO:0000313" key="3">
    <source>
        <dbReference type="EnsemblPlants" id="Pp3c9_4780V3.1"/>
    </source>
</evidence>
<keyword evidence="4" id="KW-1185">Reference proteome</keyword>
<evidence type="ECO:0000313" key="4">
    <source>
        <dbReference type="Proteomes" id="UP000006727"/>
    </source>
</evidence>
<gene>
    <name evidence="2" type="ORF">PHYPA_012297</name>
</gene>
<dbReference type="EMBL" id="ABEU02000009">
    <property type="protein sequence ID" value="PNR47824.1"/>
    <property type="molecule type" value="Genomic_DNA"/>
</dbReference>
<feature type="compositionally biased region" description="Polar residues" evidence="1">
    <location>
        <begin position="68"/>
        <end position="78"/>
    </location>
</feature>
<dbReference type="PaxDb" id="3218-PP1S199_74V6.1"/>
<sequence length="269" mass="30634">MVQTNRRDKAPVALEVQTFLRSSIRDYHSLPTQLDYSSLAKGKRIKIGDATLRPLRLPLEPSRKSSFTHHTLAQSQTRPPLKLKHDCQPQLPSPGHCDHRHKEITCILEQIPYNENLLNFRVSSHAKRTKLRDDAARRAEYEASGFGSAEVWRHHSQTTHRRGREIQFWCLKGSGGGREGEQQREAEEDLPSLPSPQPTRRRHYATAVDARGLRRREGHGDPITRKKVPSAATKHRHPLGYVTPTLVRVMTRTRGCLDGCLAACRLFSQ</sequence>
<feature type="region of interest" description="Disordered" evidence="1">
    <location>
        <begin position="61"/>
        <end position="87"/>
    </location>
</feature>
<dbReference type="AlphaFoldDB" id="A9TBL3"/>
<reference evidence="2 4" key="2">
    <citation type="journal article" date="2018" name="Plant J.">
        <title>The Physcomitrella patens chromosome-scale assembly reveals moss genome structure and evolution.</title>
        <authorList>
            <person name="Lang D."/>
            <person name="Ullrich K.K."/>
            <person name="Murat F."/>
            <person name="Fuchs J."/>
            <person name="Jenkins J."/>
            <person name="Haas F.B."/>
            <person name="Piednoel M."/>
            <person name="Gundlach H."/>
            <person name="Van Bel M."/>
            <person name="Meyberg R."/>
            <person name="Vives C."/>
            <person name="Morata J."/>
            <person name="Symeonidi A."/>
            <person name="Hiss M."/>
            <person name="Muchero W."/>
            <person name="Kamisugi Y."/>
            <person name="Saleh O."/>
            <person name="Blanc G."/>
            <person name="Decker E.L."/>
            <person name="van Gessel N."/>
            <person name="Grimwood J."/>
            <person name="Hayes R.D."/>
            <person name="Graham S.W."/>
            <person name="Gunter L.E."/>
            <person name="McDaniel S.F."/>
            <person name="Hoernstein S.N.W."/>
            <person name="Larsson A."/>
            <person name="Li F.W."/>
            <person name="Perroud P.F."/>
            <person name="Phillips J."/>
            <person name="Ranjan P."/>
            <person name="Rokshar D.S."/>
            <person name="Rothfels C.J."/>
            <person name="Schneider L."/>
            <person name="Shu S."/>
            <person name="Stevenson D.W."/>
            <person name="Thummler F."/>
            <person name="Tillich M."/>
            <person name="Villarreal Aguilar J.C."/>
            <person name="Widiez T."/>
            <person name="Wong G.K."/>
            <person name="Wymore A."/>
            <person name="Zhang Y."/>
            <person name="Zimmer A.D."/>
            <person name="Quatrano R.S."/>
            <person name="Mayer K.F.X."/>
            <person name="Goodstein D."/>
            <person name="Casacuberta J.M."/>
            <person name="Vandepoele K."/>
            <person name="Reski R."/>
            <person name="Cuming A.C."/>
            <person name="Tuskan G.A."/>
            <person name="Maumus F."/>
            <person name="Salse J."/>
            <person name="Schmutz J."/>
            <person name="Rensing S.A."/>
        </authorList>
    </citation>
    <scope>NUCLEOTIDE SEQUENCE [LARGE SCALE GENOMIC DNA]</scope>
    <source>
        <strain evidence="3 4">cv. Gransden 2004</strain>
    </source>
</reference>
<dbReference type="Gramene" id="Pp3c9_4780V3.1">
    <property type="protein sequence ID" value="Pp3c9_4780V3.1"/>
    <property type="gene ID" value="Pp3c9_4780"/>
</dbReference>
<reference evidence="3" key="3">
    <citation type="submission" date="2020-12" db="UniProtKB">
        <authorList>
            <consortium name="EnsemblPlants"/>
        </authorList>
    </citation>
    <scope>IDENTIFICATION</scope>
</reference>